<keyword evidence="6" id="KW-0645">Protease</keyword>
<keyword evidence="9" id="KW-0862">Zinc</keyword>
<dbReference type="PANTHER" id="PTHR46112:SF9">
    <property type="entry name" value="XAA-PRO AMINOPEPTIDASE"/>
    <property type="match status" value="1"/>
</dbReference>
<evidence type="ECO:0000313" key="6">
    <source>
        <dbReference type="EMBL" id="ACS89882.1"/>
    </source>
</evidence>
<gene>
    <name evidence="6" type="ordered locus">TSIB_0821</name>
</gene>
<dbReference type="SUPFAM" id="SSF53092">
    <property type="entry name" value="Creatinase/prolidase N-terminal domain"/>
    <property type="match status" value="1"/>
</dbReference>
<reference evidence="8" key="2">
    <citation type="journal article" date="2012" name="Acta Crystallogr. F">
        <title>Influence of intermolecular contacts on the structure of recombinant prolidase from Thermococcus sibiricus.</title>
        <authorList>
            <person name="Trofimov A.A."/>
            <person name="Slutskaya E.A."/>
            <person name="Polyakov K.M."/>
            <person name="Dorovatovskii P.V."/>
            <person name="Gumerov V.M."/>
            <person name="Popov V.O."/>
        </authorList>
    </citation>
    <scope>X-RAY CRYSTALLOGRAPHY (2.60 ANGSTROMS)</scope>
</reference>
<evidence type="ECO:0000313" key="7">
    <source>
        <dbReference type="Proteomes" id="UP000009079"/>
    </source>
</evidence>
<feature type="binding site" evidence="9">
    <location>
        <position position="224"/>
    </location>
    <ligand>
        <name>Zn(2+)</name>
        <dbReference type="ChEBI" id="CHEBI:29105"/>
    </ligand>
</feature>
<dbReference type="KEGG" id="tsi:TSIB_0821"/>
<dbReference type="PDB" id="4FKC">
    <property type="method" value="X-ray"/>
    <property type="resolution" value="2.60 A"/>
    <property type="chains" value="A=1-365"/>
</dbReference>
<dbReference type="Gene3D" id="3.40.350.10">
    <property type="entry name" value="Creatinase/prolidase N-terminal domain"/>
    <property type="match status" value="1"/>
</dbReference>
<reference evidence="9" key="3">
    <citation type="journal article" date="2015" name="Acta Crystallogr. F Struct. Biol. Commun.">
        <title>Structure of recombinant prolidase from Thermococcus sibiricus in space group P21221.</title>
        <authorList>
            <person name="Timofeev V."/>
            <person name="Slutskaya E."/>
            <person name="Gorbacheva M."/>
            <person name="Boyko K."/>
            <person name="Rakitina T."/>
            <person name="Korzhenevskiy D."/>
            <person name="Lipkin A."/>
            <person name="Popov V."/>
        </authorList>
    </citation>
    <scope>X-RAY CRYSTALLOGRAPHY (2.60 ANGSTROMS) IN COMPLEX WITH ZN(2+)</scope>
</reference>
<evidence type="ECO:0000259" key="5">
    <source>
        <dbReference type="Pfam" id="PF01321"/>
    </source>
</evidence>
<dbReference type="PDBsum" id="4FKC"/>
<dbReference type="InterPro" id="IPR000994">
    <property type="entry name" value="Pept_M24"/>
</dbReference>
<evidence type="ECO:0007829" key="8">
    <source>
        <dbReference type="PDB" id="4FKC"/>
    </source>
</evidence>
<organism evidence="6 7">
    <name type="scientific">Thermococcus sibiricus (strain DSM 12597 / MM 739)</name>
    <dbReference type="NCBI Taxonomy" id="604354"/>
    <lineage>
        <taxon>Archaea</taxon>
        <taxon>Methanobacteriati</taxon>
        <taxon>Methanobacteriota</taxon>
        <taxon>Thermococci</taxon>
        <taxon>Thermococcales</taxon>
        <taxon>Thermococcaceae</taxon>
        <taxon>Thermococcus</taxon>
    </lineage>
</organism>
<sequence length="365" mass="41130">MDYKRRIHKFQAHFGKKGFEGALVAPGSNFYYLTGFNPLGTLERLFVLILPSEGLLTAIAPRLYEKELEEFNGEVVLWSDSENPYKIFATKIKETFKEGEKLLIDDTMPVGVFLKAKDIFDKYSLHPISPVISELREIKDKDEIKAHKKAAEIVDKVFYRFIEGKLEGKSERELANRIEYMIKNEFGADDVSFEPIVASGPNGANPHHRPSHRKIRKGDVVIFDYGAKYLGYCSDVTRTVVVGPPSEEVKKVYEIVKEAQETAVQKVAEGIPAEVVDATARGIISKYGYGEYFIHRTGHGLGIDVHEEPYISPGNKKILKDGMVFTIEPGIYLQGKFGVRIEDDVALVDKKGIRLTNADRELITL</sequence>
<evidence type="ECO:0000256" key="1">
    <source>
        <dbReference type="ARBA" id="ARBA00022723"/>
    </source>
</evidence>
<keyword evidence="8 9" id="KW-0002">3D-structure</keyword>
<dbReference type="GeneID" id="8095812"/>
<protein>
    <submittedName>
        <fullName evidence="6">Xaa-Pro aminopeptidase</fullName>
    </submittedName>
</protein>
<dbReference type="PANTHER" id="PTHR46112">
    <property type="entry name" value="AMINOPEPTIDASE"/>
    <property type="match status" value="1"/>
</dbReference>
<dbReference type="SMR" id="C6A2N7"/>
<dbReference type="Gene3D" id="3.90.230.10">
    <property type="entry name" value="Creatinase/methionine aminopeptidase superfamily"/>
    <property type="match status" value="1"/>
</dbReference>
<dbReference type="EvolutionaryTrace" id="C6A2N7"/>
<dbReference type="InterPro" id="IPR050659">
    <property type="entry name" value="Peptidase_M24B"/>
</dbReference>
<feature type="binding site" evidence="9">
    <location>
        <position position="328"/>
    </location>
    <ligand>
        <name>Zn(2+)</name>
        <dbReference type="ChEBI" id="CHEBI:29105"/>
    </ligand>
</feature>
<reference evidence="6 7" key="1">
    <citation type="journal article" date="2009" name="Appl. Environ. Microbiol.">
        <title>Metabolic versatility and indigenous origin of the archaeon Thermococcus sibiricus, isolated from a siberian oil reservoir, as revealed by genome analysis.</title>
        <authorList>
            <person name="Mardanov A.V."/>
            <person name="Ravin N.V."/>
            <person name="Svetlitchnyi V.A."/>
            <person name="Beletsky A.V."/>
            <person name="Miroshnichenko M.L."/>
            <person name="Bonch-Osmolovskaya E.A."/>
            <person name="Skryabin K.G."/>
        </authorList>
    </citation>
    <scope>NUCLEOTIDE SEQUENCE [LARGE SCALE GENOMIC DNA]</scope>
    <source>
        <strain evidence="7">DSM 12597 / MM 739</strain>
    </source>
</reference>
<feature type="domain" description="Peptidase M24" evidence="4">
    <location>
        <begin position="146"/>
        <end position="347"/>
    </location>
</feature>
<dbReference type="RefSeq" id="WP_015849102.1">
    <property type="nucleotide sequence ID" value="NC_012883.1"/>
</dbReference>
<feature type="binding site" evidence="9">
    <location>
        <position position="235"/>
    </location>
    <ligand>
        <name>Zn(2+)</name>
        <dbReference type="ChEBI" id="CHEBI:29105"/>
    </ligand>
</feature>
<dbReference type="PROSITE" id="PS00491">
    <property type="entry name" value="PROLINE_PEPTIDASE"/>
    <property type="match status" value="1"/>
</dbReference>
<dbReference type="HOGENOM" id="CLU_017266_4_2_2"/>
<comment type="similarity">
    <text evidence="3">Belongs to the peptidase M24B family.</text>
</comment>
<dbReference type="OrthoDB" id="1346at2157"/>
<dbReference type="CDD" id="cd01092">
    <property type="entry name" value="APP-like"/>
    <property type="match status" value="1"/>
</dbReference>
<keyword evidence="1 3" id="KW-0479">Metal-binding</keyword>
<dbReference type="MEROPS" id="M24.034"/>
<dbReference type="Proteomes" id="UP000009079">
    <property type="component" value="Chromosome"/>
</dbReference>
<dbReference type="AlphaFoldDB" id="C6A2N7"/>
<keyword evidence="2" id="KW-0378">Hydrolase</keyword>
<evidence type="ECO:0007829" key="9">
    <source>
        <dbReference type="PDB" id="4RGZ"/>
    </source>
</evidence>
<dbReference type="InterPro" id="IPR036005">
    <property type="entry name" value="Creatinase/aminopeptidase-like"/>
</dbReference>
<accession>C6A2N7</accession>
<dbReference type="PDBsum" id="4RGZ"/>
<keyword evidence="7" id="KW-1185">Reference proteome</keyword>
<dbReference type="STRING" id="604354.TSIB_0821"/>
<evidence type="ECO:0000256" key="2">
    <source>
        <dbReference type="ARBA" id="ARBA00022801"/>
    </source>
</evidence>
<feature type="binding site" evidence="9">
    <location>
        <position position="342"/>
    </location>
    <ligand>
        <name>Zn(2+)</name>
        <dbReference type="ChEBI" id="CHEBI:29105"/>
    </ligand>
</feature>
<proteinExistence type="evidence at protein level"/>
<dbReference type="eggNOG" id="arCOG01000">
    <property type="taxonomic scope" value="Archaea"/>
</dbReference>
<dbReference type="GO" id="GO:0004177">
    <property type="term" value="F:aminopeptidase activity"/>
    <property type="evidence" value="ECO:0007669"/>
    <property type="project" value="UniProtKB-KW"/>
</dbReference>
<dbReference type="Pfam" id="PF00557">
    <property type="entry name" value="Peptidase_M24"/>
    <property type="match status" value="1"/>
</dbReference>
<dbReference type="EMBL" id="CP001463">
    <property type="protein sequence ID" value="ACS89882.1"/>
    <property type="molecule type" value="Genomic_DNA"/>
</dbReference>
<dbReference type="PDB" id="4RGZ">
    <property type="method" value="X-ray"/>
    <property type="resolution" value="2.60 A"/>
    <property type="chains" value="1/A/N/e=1-365"/>
</dbReference>
<dbReference type="GO" id="GO:0046872">
    <property type="term" value="F:metal ion binding"/>
    <property type="evidence" value="ECO:0007669"/>
    <property type="project" value="UniProtKB-KW"/>
</dbReference>
<feature type="domain" description="Creatinase N-terminal" evidence="5">
    <location>
        <begin position="6"/>
        <end position="138"/>
    </location>
</feature>
<keyword evidence="6" id="KW-0031">Aminopeptidase</keyword>
<evidence type="ECO:0000259" key="4">
    <source>
        <dbReference type="Pfam" id="PF00557"/>
    </source>
</evidence>
<name>C6A2N7_THESM</name>
<dbReference type="InterPro" id="IPR000587">
    <property type="entry name" value="Creatinase_N"/>
</dbReference>
<dbReference type="SUPFAM" id="SSF55920">
    <property type="entry name" value="Creatinase/aminopeptidase"/>
    <property type="match status" value="1"/>
</dbReference>
<dbReference type="InterPro" id="IPR029149">
    <property type="entry name" value="Creatin/AminoP/Spt16_N"/>
</dbReference>
<evidence type="ECO:0000256" key="3">
    <source>
        <dbReference type="RuleBase" id="RU000590"/>
    </source>
</evidence>
<dbReference type="Pfam" id="PF01321">
    <property type="entry name" value="Creatinase_N"/>
    <property type="match status" value="1"/>
</dbReference>
<dbReference type="InterPro" id="IPR001131">
    <property type="entry name" value="Peptidase_M24B_aminopep-P_CS"/>
</dbReference>